<dbReference type="GO" id="GO:0005886">
    <property type="term" value="C:plasma membrane"/>
    <property type="evidence" value="ECO:0007669"/>
    <property type="project" value="UniProtKB-SubCell"/>
</dbReference>
<keyword evidence="7" id="KW-0406">Ion transport</keyword>
<evidence type="ECO:0000256" key="3">
    <source>
        <dbReference type="ARBA" id="ARBA00022448"/>
    </source>
</evidence>
<keyword evidence="6 9" id="KW-1133">Transmembrane helix</keyword>
<feature type="transmembrane region" description="Helical" evidence="9">
    <location>
        <begin position="135"/>
        <end position="155"/>
    </location>
</feature>
<feature type="transmembrane region" description="Helical" evidence="9">
    <location>
        <begin position="72"/>
        <end position="92"/>
    </location>
</feature>
<sequence>MRLPDIKMVIRIISYLMLIEAGFLVISGMVSLGYGDKDYLDFLIAAGSAAVLAGAGLIFTPKNSKEPGKREGYLVVSLVWIIFSIFGMLPFYTSGAVDSITDAFFETMSGFTSTGATIFTDVECLSHGLLFWRGLTQWIGGLGIITMFLAILPVIGFDGMSLFTAEVPGVNKSKLHARVGQTAKFFWILYVGLT</sequence>
<keyword evidence="4" id="KW-1003">Cell membrane</keyword>
<dbReference type="Proteomes" id="UP000823637">
    <property type="component" value="Unassembled WGS sequence"/>
</dbReference>
<feature type="non-terminal residue" evidence="10">
    <location>
        <position position="194"/>
    </location>
</feature>
<evidence type="ECO:0000256" key="5">
    <source>
        <dbReference type="ARBA" id="ARBA00022692"/>
    </source>
</evidence>
<dbReference type="Pfam" id="PF02386">
    <property type="entry name" value="TrkH"/>
    <property type="match status" value="1"/>
</dbReference>
<reference evidence="10" key="1">
    <citation type="submission" date="2020-10" db="EMBL/GenBank/DDBJ databases">
        <authorList>
            <person name="Gilroy R."/>
        </authorList>
    </citation>
    <scope>NUCLEOTIDE SEQUENCE</scope>
    <source>
        <strain evidence="10">D3-1215</strain>
    </source>
</reference>
<keyword evidence="8 9" id="KW-0472">Membrane</keyword>
<evidence type="ECO:0000313" key="11">
    <source>
        <dbReference type="Proteomes" id="UP000823637"/>
    </source>
</evidence>
<feature type="transmembrane region" description="Helical" evidence="9">
    <location>
        <begin position="40"/>
        <end position="60"/>
    </location>
</feature>
<comment type="similarity">
    <text evidence="2">Belongs to the TrkH potassium transport family.</text>
</comment>
<evidence type="ECO:0000256" key="7">
    <source>
        <dbReference type="ARBA" id="ARBA00023065"/>
    </source>
</evidence>
<dbReference type="GO" id="GO:0030001">
    <property type="term" value="P:metal ion transport"/>
    <property type="evidence" value="ECO:0007669"/>
    <property type="project" value="UniProtKB-ARBA"/>
</dbReference>
<gene>
    <name evidence="10" type="ORF">IAC32_05450</name>
</gene>
<feature type="transmembrane region" description="Helical" evidence="9">
    <location>
        <begin position="12"/>
        <end position="34"/>
    </location>
</feature>
<evidence type="ECO:0000256" key="1">
    <source>
        <dbReference type="ARBA" id="ARBA00004651"/>
    </source>
</evidence>
<keyword evidence="3" id="KW-0813">Transport</keyword>
<evidence type="ECO:0000256" key="6">
    <source>
        <dbReference type="ARBA" id="ARBA00022989"/>
    </source>
</evidence>
<keyword evidence="5 9" id="KW-0812">Transmembrane</keyword>
<evidence type="ECO:0000256" key="2">
    <source>
        <dbReference type="ARBA" id="ARBA00009137"/>
    </source>
</evidence>
<dbReference type="InterPro" id="IPR003445">
    <property type="entry name" value="Cat_transpt"/>
</dbReference>
<protein>
    <submittedName>
        <fullName evidence="10">TrkH family potassium uptake protein</fullName>
    </submittedName>
</protein>
<dbReference type="AlphaFoldDB" id="A0A9D9EFH5"/>
<evidence type="ECO:0000256" key="9">
    <source>
        <dbReference type="SAM" id="Phobius"/>
    </source>
</evidence>
<accession>A0A9D9EFH5</accession>
<organism evidence="10 11">
    <name type="scientific">Candidatus Enterocola intestinipullorum</name>
    <dbReference type="NCBI Taxonomy" id="2840783"/>
    <lineage>
        <taxon>Bacteria</taxon>
        <taxon>Pseudomonadati</taxon>
        <taxon>Bacteroidota</taxon>
        <taxon>Bacteroidia</taxon>
        <taxon>Bacteroidales</taxon>
        <taxon>Candidatus Enterocola</taxon>
    </lineage>
</organism>
<evidence type="ECO:0000313" key="10">
    <source>
        <dbReference type="EMBL" id="MBO8447171.1"/>
    </source>
</evidence>
<dbReference type="GO" id="GO:0008324">
    <property type="term" value="F:monoatomic cation transmembrane transporter activity"/>
    <property type="evidence" value="ECO:0007669"/>
    <property type="project" value="InterPro"/>
</dbReference>
<reference evidence="10" key="2">
    <citation type="journal article" date="2021" name="PeerJ">
        <title>Extensive microbial diversity within the chicken gut microbiome revealed by metagenomics and culture.</title>
        <authorList>
            <person name="Gilroy R."/>
            <person name="Ravi A."/>
            <person name="Getino M."/>
            <person name="Pursley I."/>
            <person name="Horton D.L."/>
            <person name="Alikhan N.F."/>
            <person name="Baker D."/>
            <person name="Gharbi K."/>
            <person name="Hall N."/>
            <person name="Watson M."/>
            <person name="Adriaenssens E.M."/>
            <person name="Foster-Nyarko E."/>
            <person name="Jarju S."/>
            <person name="Secka A."/>
            <person name="Antonio M."/>
            <person name="Oren A."/>
            <person name="Chaudhuri R.R."/>
            <person name="La Ragione R."/>
            <person name="Hildebrand F."/>
            <person name="Pallen M.J."/>
        </authorList>
    </citation>
    <scope>NUCLEOTIDE SEQUENCE</scope>
    <source>
        <strain evidence="10">D3-1215</strain>
    </source>
</reference>
<comment type="subcellular location">
    <subcellularLocation>
        <location evidence="1">Cell membrane</location>
        <topology evidence="1">Multi-pass membrane protein</topology>
    </subcellularLocation>
</comment>
<dbReference type="PANTHER" id="PTHR32024">
    <property type="entry name" value="TRK SYSTEM POTASSIUM UPTAKE PROTEIN TRKG-RELATED"/>
    <property type="match status" value="1"/>
</dbReference>
<name>A0A9D9EFH5_9BACT</name>
<evidence type="ECO:0000256" key="8">
    <source>
        <dbReference type="ARBA" id="ARBA00023136"/>
    </source>
</evidence>
<dbReference type="PANTHER" id="PTHR32024:SF2">
    <property type="entry name" value="TRK SYSTEM POTASSIUM UPTAKE PROTEIN TRKG-RELATED"/>
    <property type="match status" value="1"/>
</dbReference>
<comment type="caution">
    <text evidence="10">The sequence shown here is derived from an EMBL/GenBank/DDBJ whole genome shotgun (WGS) entry which is preliminary data.</text>
</comment>
<proteinExistence type="inferred from homology"/>
<evidence type="ECO:0000256" key="4">
    <source>
        <dbReference type="ARBA" id="ARBA00022475"/>
    </source>
</evidence>
<dbReference type="EMBL" id="JADIMR010000083">
    <property type="protein sequence ID" value="MBO8447171.1"/>
    <property type="molecule type" value="Genomic_DNA"/>
</dbReference>